<feature type="compositionally biased region" description="Basic and acidic residues" evidence="1">
    <location>
        <begin position="255"/>
        <end position="265"/>
    </location>
</feature>
<dbReference type="InterPro" id="IPR027417">
    <property type="entry name" value="P-loop_NTPase"/>
</dbReference>
<dbReference type="Gene3D" id="3.40.220.10">
    <property type="entry name" value="Leucine Aminopeptidase, subunit E, domain 1"/>
    <property type="match status" value="2"/>
</dbReference>
<dbReference type="PANTHER" id="PTHR12486">
    <property type="entry name" value="APRATAXIN-RELATED"/>
    <property type="match status" value="1"/>
</dbReference>
<dbReference type="AlphaFoldDB" id="A0A9D5A0I0"/>
<dbReference type="Gene3D" id="3.30.428.10">
    <property type="entry name" value="HIT-like"/>
    <property type="match status" value="1"/>
</dbReference>
<name>A0A9D5A0I0_PEA</name>
<dbReference type="GO" id="GO:0030983">
    <property type="term" value="F:mismatched DNA binding"/>
    <property type="evidence" value="ECO:0007669"/>
    <property type="project" value="TreeGrafter"/>
</dbReference>
<gene>
    <name evidence="3" type="ORF">KIW84_060103</name>
</gene>
<dbReference type="PROSITE" id="PS00892">
    <property type="entry name" value="HIT_1"/>
    <property type="match status" value="1"/>
</dbReference>
<proteinExistence type="predicted"/>
<evidence type="ECO:0000256" key="1">
    <source>
        <dbReference type="SAM" id="MobiDB-lite"/>
    </source>
</evidence>
<dbReference type="InterPro" id="IPR019808">
    <property type="entry name" value="Histidine_triad_CS"/>
</dbReference>
<feature type="compositionally biased region" description="Basic and acidic residues" evidence="1">
    <location>
        <begin position="275"/>
        <end position="300"/>
    </location>
</feature>
<dbReference type="GO" id="GO:0033699">
    <property type="term" value="F:DNA 5'-adenosine monophosphate hydrolase activity"/>
    <property type="evidence" value="ECO:0007669"/>
    <property type="project" value="TreeGrafter"/>
</dbReference>
<dbReference type="PROSITE" id="PS51154">
    <property type="entry name" value="MACRO"/>
    <property type="match status" value="1"/>
</dbReference>
<dbReference type="Gene3D" id="3.40.50.300">
    <property type="entry name" value="P-loop containing nucleotide triphosphate hydrolases"/>
    <property type="match status" value="1"/>
</dbReference>
<keyword evidence="4" id="KW-1185">Reference proteome</keyword>
<dbReference type="SUPFAM" id="SSF54197">
    <property type="entry name" value="HIT-like"/>
    <property type="match status" value="1"/>
</dbReference>
<evidence type="ECO:0000313" key="4">
    <source>
        <dbReference type="Proteomes" id="UP001058974"/>
    </source>
</evidence>
<dbReference type="GO" id="GO:0005634">
    <property type="term" value="C:nucleus"/>
    <property type="evidence" value="ECO:0007669"/>
    <property type="project" value="TreeGrafter"/>
</dbReference>
<reference evidence="3 4" key="1">
    <citation type="journal article" date="2022" name="Nat. Genet.">
        <title>Improved pea reference genome and pan-genome highlight genomic features and evolutionary characteristics.</title>
        <authorList>
            <person name="Yang T."/>
            <person name="Liu R."/>
            <person name="Luo Y."/>
            <person name="Hu S."/>
            <person name="Wang D."/>
            <person name="Wang C."/>
            <person name="Pandey M.K."/>
            <person name="Ge S."/>
            <person name="Xu Q."/>
            <person name="Li N."/>
            <person name="Li G."/>
            <person name="Huang Y."/>
            <person name="Saxena R.K."/>
            <person name="Ji Y."/>
            <person name="Li M."/>
            <person name="Yan X."/>
            <person name="He Y."/>
            <person name="Liu Y."/>
            <person name="Wang X."/>
            <person name="Xiang C."/>
            <person name="Varshney R.K."/>
            <person name="Ding H."/>
            <person name="Gao S."/>
            <person name="Zong X."/>
        </authorList>
    </citation>
    <scope>NUCLEOTIDE SEQUENCE [LARGE SCALE GENOMIC DNA]</scope>
    <source>
        <strain evidence="3 4">cv. Zhongwan 6</strain>
    </source>
</reference>
<evidence type="ECO:0000313" key="3">
    <source>
        <dbReference type="EMBL" id="KAI5392812.1"/>
    </source>
</evidence>
<organism evidence="3 4">
    <name type="scientific">Pisum sativum</name>
    <name type="common">Garden pea</name>
    <name type="synonym">Lathyrus oleraceus</name>
    <dbReference type="NCBI Taxonomy" id="3888"/>
    <lineage>
        <taxon>Eukaryota</taxon>
        <taxon>Viridiplantae</taxon>
        <taxon>Streptophyta</taxon>
        <taxon>Embryophyta</taxon>
        <taxon>Tracheophyta</taxon>
        <taxon>Spermatophyta</taxon>
        <taxon>Magnoliopsida</taxon>
        <taxon>eudicotyledons</taxon>
        <taxon>Gunneridae</taxon>
        <taxon>Pentapetalae</taxon>
        <taxon>rosids</taxon>
        <taxon>fabids</taxon>
        <taxon>Fabales</taxon>
        <taxon>Fabaceae</taxon>
        <taxon>Papilionoideae</taxon>
        <taxon>50 kb inversion clade</taxon>
        <taxon>NPAAA clade</taxon>
        <taxon>Hologalegina</taxon>
        <taxon>IRL clade</taxon>
        <taxon>Fabeae</taxon>
        <taxon>Lathyrus</taxon>
    </lineage>
</organism>
<feature type="domain" description="Macro" evidence="2">
    <location>
        <begin position="372"/>
        <end position="638"/>
    </location>
</feature>
<dbReference type="GO" id="GO:1990165">
    <property type="term" value="F:single-strand break-containing DNA binding"/>
    <property type="evidence" value="ECO:0007669"/>
    <property type="project" value="TreeGrafter"/>
</dbReference>
<dbReference type="GO" id="GO:0003697">
    <property type="term" value="F:single-stranded DNA binding"/>
    <property type="evidence" value="ECO:0007669"/>
    <property type="project" value="TreeGrafter"/>
</dbReference>
<dbReference type="InterPro" id="IPR002589">
    <property type="entry name" value="Macro_dom"/>
</dbReference>
<sequence>MFHCIDFLQVFHTPQLYTRNNPKSDPTPIIQPSRRVSDLNMDMDLDQTSHRNKDGKPVLVILVGPPGSGKSTFCEEVMRSSSRSWLRVCQDTIGNGKAGNKAQCLSSAARGLKDGKSVFIDRCNLNREQRSDFVKLQGETQIDMHAVVLDLPAKLCISRSVKRSGHEGNLQGGKAAAVVNRMLQNKELPKLSEGFNRITFCQSESNVKDAIDTYQKLGPLDNLSHGCFGQKNPDSKIQSSIIKFLKKVEVPVDTASKENSIRDSNSKTPGQSDPPCKDMEKIPSAHDNSKSGSKEIEGQADKSSGSCHNQVSLDDTPTLAFPSISTSDFQFNHDKAADIIVEKVTEYANKVGNARLVLVDLTHKSKILSLVKSKAAEKNIDTQKFFTHVGDITRLYSTGGLRCNVIANAANWRLKPGGGGVNASIFDAAGPELESATKDKVKTLSPGNAVAVPLPSSSPLFIREGVTHVIHVLGPNMNPQRPNCLNNDYEKGCKVLQDAYASLFEGFASIVKNQVQQNENIGKKSLELQDQSEQHSRNHSPNTDQKSKRDADHGLVKSKKYKGSQDAFDTTFTGSRDEKVDSEHKRSDGSTRKAWGSWAQALHQIAMHPEKHKDGLLEISEDIIVLNDMYPKAQKHVLILARTRGLDCLSDVHNEHLLVLKRLHAVGLKWAEKFLSENASLVFRLGYHSVPSMRQLHLHVISQDFESKHLKNKKHWNSFNTAFFRDSVDIIDEVSNHGKATLKDDDKLLSMELRCHRCKSAHPNIPRLKSHISSCQSPFPAFLLENGRLVGA</sequence>
<dbReference type="InterPro" id="IPR036265">
    <property type="entry name" value="HIT-like_sf"/>
</dbReference>
<accession>A0A9D5A0I0</accession>
<dbReference type="PANTHER" id="PTHR12486:SF4">
    <property type="entry name" value="APRATAXIN"/>
    <property type="match status" value="1"/>
</dbReference>
<protein>
    <recommendedName>
        <fullName evidence="2">Macro domain-containing protein</fullName>
    </recommendedName>
</protein>
<dbReference type="InterPro" id="IPR032566">
    <property type="entry name" value="Znf-C2HE"/>
</dbReference>
<feature type="region of interest" description="Disordered" evidence="1">
    <location>
        <begin position="528"/>
        <end position="593"/>
    </location>
</feature>
<dbReference type="Pfam" id="PF01661">
    <property type="entry name" value="Macro"/>
    <property type="match status" value="1"/>
</dbReference>
<dbReference type="EMBL" id="JAMSHJ010000006">
    <property type="protein sequence ID" value="KAI5392812.1"/>
    <property type="molecule type" value="Genomic_DNA"/>
</dbReference>
<dbReference type="GO" id="GO:0000012">
    <property type="term" value="P:single strand break repair"/>
    <property type="evidence" value="ECO:0007669"/>
    <property type="project" value="TreeGrafter"/>
</dbReference>
<comment type="caution">
    <text evidence="3">The sequence shown here is derived from an EMBL/GenBank/DDBJ whole genome shotgun (WGS) entry which is preliminary data.</text>
</comment>
<feature type="compositionally biased region" description="Basic and acidic residues" evidence="1">
    <location>
        <begin position="575"/>
        <end position="591"/>
    </location>
</feature>
<dbReference type="SUPFAM" id="SSF52540">
    <property type="entry name" value="P-loop containing nucleoside triphosphate hydrolases"/>
    <property type="match status" value="1"/>
</dbReference>
<dbReference type="GO" id="GO:0003725">
    <property type="term" value="F:double-stranded RNA binding"/>
    <property type="evidence" value="ECO:0007669"/>
    <property type="project" value="TreeGrafter"/>
</dbReference>
<dbReference type="Gramene" id="Psat06G0010300-T1">
    <property type="protein sequence ID" value="KAI5392812.1"/>
    <property type="gene ID" value="KIW84_060103"/>
</dbReference>
<feature type="compositionally biased region" description="Polar residues" evidence="1">
    <location>
        <begin position="301"/>
        <end position="311"/>
    </location>
</feature>
<dbReference type="FunFam" id="3.40.50.300:FF:002337">
    <property type="entry name" value="Transcription factor bHLH140"/>
    <property type="match status" value="1"/>
</dbReference>
<feature type="compositionally biased region" description="Basic and acidic residues" evidence="1">
    <location>
        <begin position="545"/>
        <end position="555"/>
    </location>
</feature>
<dbReference type="FunFam" id="3.30.428.10:FF:000004">
    <property type="entry name" value="aprataxin isoform X2"/>
    <property type="match status" value="1"/>
</dbReference>
<evidence type="ECO:0000259" key="2">
    <source>
        <dbReference type="PROSITE" id="PS51154"/>
    </source>
</evidence>
<dbReference type="FunFam" id="3.40.220.10:FF:000020">
    <property type="entry name" value="Transcription factor bHLH140"/>
    <property type="match status" value="1"/>
</dbReference>
<dbReference type="Pfam" id="PF16278">
    <property type="entry name" value="zf-C2HE"/>
    <property type="match status" value="1"/>
</dbReference>
<dbReference type="SUPFAM" id="SSF52949">
    <property type="entry name" value="Macro domain-like"/>
    <property type="match status" value="1"/>
</dbReference>
<dbReference type="Pfam" id="PF11969">
    <property type="entry name" value="DcpS_C"/>
    <property type="match status" value="1"/>
</dbReference>
<dbReference type="Pfam" id="PF13671">
    <property type="entry name" value="AAA_33"/>
    <property type="match status" value="1"/>
</dbReference>
<feature type="region of interest" description="Disordered" evidence="1">
    <location>
        <begin position="255"/>
        <end position="311"/>
    </location>
</feature>
<dbReference type="Proteomes" id="UP001058974">
    <property type="component" value="Chromosome 6"/>
</dbReference>
<dbReference type="InterPro" id="IPR043472">
    <property type="entry name" value="Macro_dom-like"/>
</dbReference>
<dbReference type="OrthoDB" id="3512845at2759"/>